<keyword evidence="2" id="KW-1185">Reference proteome</keyword>
<protein>
    <submittedName>
        <fullName evidence="3">Uncharacterized protein LOC107406340 isoform X1</fullName>
    </submittedName>
</protein>
<dbReference type="InterPro" id="IPR013087">
    <property type="entry name" value="Znf_C2H2_type"/>
</dbReference>
<organism evidence="2 3">
    <name type="scientific">Ziziphus jujuba</name>
    <name type="common">Chinese jujube</name>
    <name type="synonym">Ziziphus sativa</name>
    <dbReference type="NCBI Taxonomy" id="326968"/>
    <lineage>
        <taxon>Eukaryota</taxon>
        <taxon>Viridiplantae</taxon>
        <taxon>Streptophyta</taxon>
        <taxon>Embryophyta</taxon>
        <taxon>Tracheophyta</taxon>
        <taxon>Spermatophyta</taxon>
        <taxon>Magnoliopsida</taxon>
        <taxon>eudicotyledons</taxon>
        <taxon>Gunneridae</taxon>
        <taxon>Pentapetalae</taxon>
        <taxon>rosids</taxon>
        <taxon>fabids</taxon>
        <taxon>Rosales</taxon>
        <taxon>Rhamnaceae</taxon>
        <taxon>Paliureae</taxon>
        <taxon>Ziziphus</taxon>
    </lineage>
</organism>
<dbReference type="SUPFAM" id="SSF57667">
    <property type="entry name" value="beta-beta-alpha zinc fingers"/>
    <property type="match status" value="1"/>
</dbReference>
<evidence type="ECO:0000259" key="1">
    <source>
        <dbReference type="Pfam" id="PF12874"/>
    </source>
</evidence>
<dbReference type="PANTHER" id="PTHR47487">
    <property type="entry name" value="OS06G0651300 PROTEIN-RELATED"/>
    <property type="match status" value="1"/>
</dbReference>
<dbReference type="PANTHER" id="PTHR47487:SF8">
    <property type="entry name" value="OS08G0270900 PROTEIN"/>
    <property type="match status" value="1"/>
</dbReference>
<reference evidence="2" key="1">
    <citation type="submission" date="2025-05" db="UniProtKB">
        <authorList>
            <consortium name="RefSeq"/>
        </authorList>
    </citation>
    <scope>NUCLEOTIDE SEQUENCE [LARGE SCALE GENOMIC DNA]</scope>
</reference>
<dbReference type="Proteomes" id="UP001652623">
    <property type="component" value="Chromosome 1"/>
</dbReference>
<dbReference type="Pfam" id="PF12874">
    <property type="entry name" value="zf-met"/>
    <property type="match status" value="1"/>
</dbReference>
<evidence type="ECO:0000313" key="2">
    <source>
        <dbReference type="Proteomes" id="UP001652623"/>
    </source>
</evidence>
<name>A0ABM3IMW9_ZIZJJ</name>
<dbReference type="RefSeq" id="XP_048331894.2">
    <property type="nucleotide sequence ID" value="XM_048475937.2"/>
</dbReference>
<dbReference type="Gene3D" id="3.30.160.60">
    <property type="entry name" value="Classic Zinc Finger"/>
    <property type="match status" value="1"/>
</dbReference>
<dbReference type="GeneID" id="107406340"/>
<sequence>MYLTIMDPWPRTTSIQINLGYAPLSSTTDSFYAHPTANGITSINENIRRSDHIDREITQREAEIHKIQKEIIDLELASRRTVEAQVRREILLEGELKMQRSEPLKFPSSSSSSSSTLMHHHCYGGYDQGRLLDETMPSQSLYDSGASNRFSYKRFSEAAVNEVEPPFQRLRNFDGRSSAIAPGIAGLPSSASSGRLLVLPKVFHPNLSGTKRKETEAAMAEPMMLPFVNKKNKKLQSQHKEWSCTLCQVRATSEQGLRDHLRGKKHKAKMAKKMKGKKTTPRKFKGIRNQTNKQLQGC</sequence>
<proteinExistence type="predicted"/>
<evidence type="ECO:0000313" key="3">
    <source>
        <dbReference type="RefSeq" id="XP_048331894.2"/>
    </source>
</evidence>
<gene>
    <name evidence="3" type="primary">LOC107406340</name>
</gene>
<dbReference type="InterPro" id="IPR036236">
    <property type="entry name" value="Znf_C2H2_sf"/>
</dbReference>
<accession>A0ABM3IMW9</accession>
<feature type="domain" description="C2H2-type" evidence="1">
    <location>
        <begin position="242"/>
        <end position="266"/>
    </location>
</feature>
<reference evidence="3" key="2">
    <citation type="submission" date="2025-08" db="UniProtKB">
        <authorList>
            <consortium name="RefSeq"/>
        </authorList>
    </citation>
    <scope>IDENTIFICATION</scope>
    <source>
        <tissue evidence="3">Seedling</tissue>
    </source>
</reference>